<feature type="domain" description="Reverse transcriptase" evidence="1">
    <location>
        <begin position="1"/>
        <end position="68"/>
    </location>
</feature>
<name>A0A183GI68_HELPZ</name>
<dbReference type="AlphaFoldDB" id="A0A183GI68"/>
<dbReference type="InterPro" id="IPR000477">
    <property type="entry name" value="RT_dom"/>
</dbReference>
<organism evidence="3 4">
    <name type="scientific">Heligmosomoides polygyrus</name>
    <name type="common">Parasitic roundworm</name>
    <dbReference type="NCBI Taxonomy" id="6339"/>
    <lineage>
        <taxon>Eukaryota</taxon>
        <taxon>Metazoa</taxon>
        <taxon>Ecdysozoa</taxon>
        <taxon>Nematoda</taxon>
        <taxon>Chromadorea</taxon>
        <taxon>Rhabditida</taxon>
        <taxon>Rhabditina</taxon>
        <taxon>Rhabditomorpha</taxon>
        <taxon>Strongyloidea</taxon>
        <taxon>Heligmosomidae</taxon>
        <taxon>Heligmosomoides</taxon>
    </lineage>
</organism>
<evidence type="ECO:0000313" key="4">
    <source>
        <dbReference type="WBParaSite" id="HPBE_0002231201-mRNA-1"/>
    </source>
</evidence>
<evidence type="ECO:0000313" key="2">
    <source>
        <dbReference type="EMBL" id="VDP31817.1"/>
    </source>
</evidence>
<keyword evidence="3" id="KW-1185">Reference proteome</keyword>
<dbReference type="WBParaSite" id="HPBE_0002231201-mRNA-1">
    <property type="protein sequence ID" value="HPBE_0002231201-mRNA-1"/>
    <property type="gene ID" value="HPBE_0002231201"/>
</dbReference>
<gene>
    <name evidence="2" type="ORF">HPBE_LOCUS22311</name>
</gene>
<accession>A0A183GI68</accession>
<dbReference type="EMBL" id="UZAH01033872">
    <property type="protein sequence ID" value="VDP31817.1"/>
    <property type="molecule type" value="Genomic_DNA"/>
</dbReference>
<proteinExistence type="predicted"/>
<evidence type="ECO:0000313" key="3">
    <source>
        <dbReference type="Proteomes" id="UP000050761"/>
    </source>
</evidence>
<reference evidence="2 3" key="1">
    <citation type="submission" date="2018-11" db="EMBL/GenBank/DDBJ databases">
        <authorList>
            <consortium name="Pathogen Informatics"/>
        </authorList>
    </citation>
    <scope>NUCLEOTIDE SEQUENCE [LARGE SCALE GENOMIC DNA]</scope>
</reference>
<evidence type="ECO:0000259" key="1">
    <source>
        <dbReference type="PROSITE" id="PS50878"/>
    </source>
</evidence>
<reference evidence="4" key="2">
    <citation type="submission" date="2019-09" db="UniProtKB">
        <authorList>
            <consortium name="WormBaseParasite"/>
        </authorList>
    </citation>
    <scope>IDENTIFICATION</scope>
</reference>
<dbReference type="PROSITE" id="PS50878">
    <property type="entry name" value="RT_POL"/>
    <property type="match status" value="1"/>
</dbReference>
<dbReference type="Proteomes" id="UP000050761">
    <property type="component" value="Unassembled WGS sequence"/>
</dbReference>
<sequence>MRQLEWEDMGVKVDVRQLHPLRFADDIVLITPTISPAEQMLADFDRVCGNFGLQLNLTKTVFLRDVLV</sequence>
<dbReference type="OrthoDB" id="9902985at2759"/>
<protein>
    <submittedName>
        <fullName evidence="4">Reverse transcriptase domain-containing protein</fullName>
    </submittedName>
</protein>
<accession>A0A3P8BVY6</accession>